<keyword evidence="1" id="KW-0472">Membrane</keyword>
<accession>A0A9P6CX14</accession>
<feature type="transmembrane region" description="Helical" evidence="1">
    <location>
        <begin position="65"/>
        <end position="85"/>
    </location>
</feature>
<feature type="transmembrane region" description="Helical" evidence="1">
    <location>
        <begin position="149"/>
        <end position="174"/>
    </location>
</feature>
<dbReference type="OrthoDB" id="2641762at2759"/>
<keyword evidence="3" id="KW-1185">Reference proteome</keyword>
<proteinExistence type="predicted"/>
<feature type="transmembrane region" description="Helical" evidence="1">
    <location>
        <begin position="118"/>
        <end position="137"/>
    </location>
</feature>
<feature type="transmembrane region" description="Helical" evidence="1">
    <location>
        <begin position="27"/>
        <end position="53"/>
    </location>
</feature>
<protein>
    <submittedName>
        <fullName evidence="2">Uncharacterized protein</fullName>
    </submittedName>
</protein>
<keyword evidence="1" id="KW-1133">Transmembrane helix</keyword>
<dbReference type="EMBL" id="MU155165">
    <property type="protein sequence ID" value="KAF9482467.1"/>
    <property type="molecule type" value="Genomic_DNA"/>
</dbReference>
<feature type="transmembrane region" description="Helical" evidence="1">
    <location>
        <begin position="266"/>
        <end position="288"/>
    </location>
</feature>
<evidence type="ECO:0000256" key="1">
    <source>
        <dbReference type="SAM" id="Phobius"/>
    </source>
</evidence>
<reference evidence="2" key="1">
    <citation type="submission" date="2020-11" db="EMBL/GenBank/DDBJ databases">
        <authorList>
            <consortium name="DOE Joint Genome Institute"/>
            <person name="Ahrendt S."/>
            <person name="Riley R."/>
            <person name="Andreopoulos W."/>
            <person name="Labutti K."/>
            <person name="Pangilinan J."/>
            <person name="Ruiz-Duenas F.J."/>
            <person name="Barrasa J.M."/>
            <person name="Sanchez-Garcia M."/>
            <person name="Camarero S."/>
            <person name="Miyauchi S."/>
            <person name="Serrano A."/>
            <person name="Linde D."/>
            <person name="Babiker R."/>
            <person name="Drula E."/>
            <person name="Ayuso-Fernandez I."/>
            <person name="Pacheco R."/>
            <person name="Padilla G."/>
            <person name="Ferreira P."/>
            <person name="Barriuso J."/>
            <person name="Kellner H."/>
            <person name="Castanera R."/>
            <person name="Alfaro M."/>
            <person name="Ramirez L."/>
            <person name="Pisabarro A.G."/>
            <person name="Kuo A."/>
            <person name="Tritt A."/>
            <person name="Lipzen A."/>
            <person name="He G."/>
            <person name="Yan M."/>
            <person name="Ng V."/>
            <person name="Cullen D."/>
            <person name="Martin F."/>
            <person name="Rosso M.-N."/>
            <person name="Henrissat B."/>
            <person name="Hibbett D."/>
            <person name="Martinez A.T."/>
            <person name="Grigoriev I.V."/>
        </authorList>
    </citation>
    <scope>NUCLEOTIDE SEQUENCE</scope>
    <source>
        <strain evidence="2">CIRM-BRFM 674</strain>
    </source>
</reference>
<gene>
    <name evidence="2" type="ORF">BDN70DRAFT_904688</name>
</gene>
<dbReference type="AlphaFoldDB" id="A0A9P6CX14"/>
<evidence type="ECO:0000313" key="2">
    <source>
        <dbReference type="EMBL" id="KAF9482467.1"/>
    </source>
</evidence>
<sequence length="343" mass="38061">MSAYSPLNGTYYGPDESATDIFLERGFLAGGFLGGVGYGIQLTLYLSCAMFLWNGGPRRTRDRRFMFLLAYITVLIIIATLFAAVQARTTEETYIDNRNFPGGPWQYFLSTEYLPINVMFYATFISGTFLADLLMLWRCWIILSASGTIWAYSIVAFPAAMILASFVMGIIWAIESTKPGLSLYNLLPLKYGTSYYVLSVSANVILTILITVQLLIFRRRIVKIQSPEHGRDYFSLVTIMIESAALYSGCGIIFIVTYALNNPLNQIFLFVANSSQQIAGYLIIYRVARGSAWSQRTFAHQEKMGHLKSGHSIVVGATPMSPHGPLFAPDADAAGALFVPRCP</sequence>
<dbReference type="Proteomes" id="UP000807469">
    <property type="component" value="Unassembled WGS sequence"/>
</dbReference>
<organism evidence="2 3">
    <name type="scientific">Pholiota conissans</name>
    <dbReference type="NCBI Taxonomy" id="109636"/>
    <lineage>
        <taxon>Eukaryota</taxon>
        <taxon>Fungi</taxon>
        <taxon>Dikarya</taxon>
        <taxon>Basidiomycota</taxon>
        <taxon>Agaricomycotina</taxon>
        <taxon>Agaricomycetes</taxon>
        <taxon>Agaricomycetidae</taxon>
        <taxon>Agaricales</taxon>
        <taxon>Agaricineae</taxon>
        <taxon>Strophariaceae</taxon>
        <taxon>Pholiota</taxon>
    </lineage>
</organism>
<feature type="transmembrane region" description="Helical" evidence="1">
    <location>
        <begin position="194"/>
        <end position="216"/>
    </location>
</feature>
<keyword evidence="1" id="KW-0812">Transmembrane</keyword>
<comment type="caution">
    <text evidence="2">The sequence shown here is derived from an EMBL/GenBank/DDBJ whole genome shotgun (WGS) entry which is preliminary data.</text>
</comment>
<feature type="transmembrane region" description="Helical" evidence="1">
    <location>
        <begin position="236"/>
        <end position="260"/>
    </location>
</feature>
<evidence type="ECO:0000313" key="3">
    <source>
        <dbReference type="Proteomes" id="UP000807469"/>
    </source>
</evidence>
<name>A0A9P6CX14_9AGAR</name>